<dbReference type="PANTHER" id="PTHR11036">
    <property type="entry name" value="SEMAPHORIN"/>
    <property type="match status" value="1"/>
</dbReference>
<protein>
    <recommendedName>
        <fullName evidence="10">Semaphorin-2A</fullName>
    </recommendedName>
</protein>
<reference evidence="16" key="2">
    <citation type="submission" date="2019-12" db="UniProtKB">
        <authorList>
            <consortium name="WormBaseParasite"/>
        </authorList>
    </citation>
    <scope>IDENTIFICATION</scope>
</reference>
<dbReference type="WBParaSite" id="TMUE_1000002789.2">
    <property type="protein sequence ID" value="TMUE_1000002789.2"/>
    <property type="gene ID" value="WBGene00293437"/>
</dbReference>
<dbReference type="GO" id="GO:0030215">
    <property type="term" value="F:semaphorin receptor binding"/>
    <property type="evidence" value="ECO:0007669"/>
    <property type="project" value="InterPro"/>
</dbReference>
<keyword evidence="4" id="KW-0964">Secreted</keyword>
<feature type="domain" description="Sema" evidence="14">
    <location>
        <begin position="15"/>
        <end position="502"/>
    </location>
</feature>
<dbReference type="WBParaSite" id="TMUE_1000002789.1">
    <property type="protein sequence ID" value="TMUE_1000002789.1"/>
    <property type="gene ID" value="WBGene00293437"/>
</dbReference>
<dbReference type="GO" id="GO:0005886">
    <property type="term" value="C:plasma membrane"/>
    <property type="evidence" value="ECO:0007669"/>
    <property type="project" value="TreeGrafter"/>
</dbReference>
<keyword evidence="6" id="KW-0221">Differentiation</keyword>
<dbReference type="GO" id="GO:0005576">
    <property type="term" value="C:extracellular region"/>
    <property type="evidence" value="ECO:0007669"/>
    <property type="project" value="UniProtKB-SubCell"/>
</dbReference>
<dbReference type="GO" id="GO:0071526">
    <property type="term" value="P:semaphorin-plexin signaling pathway"/>
    <property type="evidence" value="ECO:0007669"/>
    <property type="project" value="TreeGrafter"/>
</dbReference>
<dbReference type="InterPro" id="IPR036179">
    <property type="entry name" value="Ig-like_dom_sf"/>
</dbReference>
<dbReference type="AlphaFoldDB" id="A0A5S6Q6H5"/>
<dbReference type="STRING" id="70415.A0A5S6Q6H5"/>
<dbReference type="InterPro" id="IPR001627">
    <property type="entry name" value="Semap_dom"/>
</dbReference>
<dbReference type="Pfam" id="PF01403">
    <property type="entry name" value="Sema"/>
    <property type="match status" value="1"/>
</dbReference>
<organism evidence="15 16">
    <name type="scientific">Trichuris muris</name>
    <name type="common">Mouse whipworm</name>
    <dbReference type="NCBI Taxonomy" id="70415"/>
    <lineage>
        <taxon>Eukaryota</taxon>
        <taxon>Metazoa</taxon>
        <taxon>Ecdysozoa</taxon>
        <taxon>Nematoda</taxon>
        <taxon>Enoplea</taxon>
        <taxon>Dorylaimia</taxon>
        <taxon>Trichinellida</taxon>
        <taxon>Trichuridae</taxon>
        <taxon>Trichuris</taxon>
    </lineage>
</organism>
<dbReference type="InterPro" id="IPR007110">
    <property type="entry name" value="Ig-like_dom"/>
</dbReference>
<evidence type="ECO:0000256" key="8">
    <source>
        <dbReference type="ARBA" id="ARBA00023157"/>
    </source>
</evidence>
<evidence type="ECO:0000259" key="14">
    <source>
        <dbReference type="PROSITE" id="PS51004"/>
    </source>
</evidence>
<evidence type="ECO:0000256" key="6">
    <source>
        <dbReference type="ARBA" id="ARBA00022782"/>
    </source>
</evidence>
<dbReference type="Proteomes" id="UP000046395">
    <property type="component" value="Unassembled WGS sequence"/>
</dbReference>
<dbReference type="InterPro" id="IPR015943">
    <property type="entry name" value="WD40/YVTN_repeat-like_dom_sf"/>
</dbReference>
<comment type="similarity">
    <text evidence="2">Belongs to the semaphorin family.</text>
</comment>
<dbReference type="InterPro" id="IPR013783">
    <property type="entry name" value="Ig-like_fold"/>
</dbReference>
<dbReference type="Gene3D" id="2.60.40.10">
    <property type="entry name" value="Immunoglobulins"/>
    <property type="match status" value="1"/>
</dbReference>
<dbReference type="SUPFAM" id="SSF48726">
    <property type="entry name" value="Immunoglobulin"/>
    <property type="match status" value="1"/>
</dbReference>
<evidence type="ECO:0000256" key="4">
    <source>
        <dbReference type="ARBA" id="ARBA00022525"/>
    </source>
</evidence>
<dbReference type="GO" id="GO:0007411">
    <property type="term" value="P:axon guidance"/>
    <property type="evidence" value="ECO:0007669"/>
    <property type="project" value="TreeGrafter"/>
</dbReference>
<dbReference type="InterPro" id="IPR027231">
    <property type="entry name" value="Semaphorin"/>
</dbReference>
<dbReference type="PANTHER" id="PTHR11036:SF127">
    <property type="entry name" value="SEMAPHORIN-1A"/>
    <property type="match status" value="1"/>
</dbReference>
<dbReference type="PROSITE" id="PS51004">
    <property type="entry name" value="SEMA"/>
    <property type="match status" value="1"/>
</dbReference>
<keyword evidence="15" id="KW-1185">Reference proteome</keyword>
<evidence type="ECO:0000256" key="2">
    <source>
        <dbReference type="ARBA" id="ARBA00009492"/>
    </source>
</evidence>
<keyword evidence="7" id="KW-0524">Neurogenesis</keyword>
<feature type="chain" id="PRO_5044624258" description="Semaphorin-2A" evidence="12">
    <location>
        <begin position="21"/>
        <end position="713"/>
    </location>
</feature>
<keyword evidence="9" id="KW-0325">Glycoprotein</keyword>
<evidence type="ECO:0000256" key="12">
    <source>
        <dbReference type="SAM" id="SignalP"/>
    </source>
</evidence>
<dbReference type="GO" id="GO:0045499">
    <property type="term" value="F:chemorepellent activity"/>
    <property type="evidence" value="ECO:0007669"/>
    <property type="project" value="TreeGrafter"/>
</dbReference>
<keyword evidence="5 12" id="KW-0732">Signal</keyword>
<keyword evidence="8" id="KW-1015">Disulfide bond</keyword>
<evidence type="ECO:0000256" key="3">
    <source>
        <dbReference type="ARBA" id="ARBA00022473"/>
    </source>
</evidence>
<evidence type="ECO:0000256" key="10">
    <source>
        <dbReference type="ARBA" id="ARBA00074148"/>
    </source>
</evidence>
<evidence type="ECO:0000256" key="1">
    <source>
        <dbReference type="ARBA" id="ARBA00004613"/>
    </source>
</evidence>
<dbReference type="SUPFAM" id="SSF101912">
    <property type="entry name" value="Sema domain"/>
    <property type="match status" value="1"/>
</dbReference>
<dbReference type="SMART" id="SM00630">
    <property type="entry name" value="Sema"/>
    <property type="match status" value="1"/>
</dbReference>
<evidence type="ECO:0000256" key="5">
    <source>
        <dbReference type="ARBA" id="ARBA00022729"/>
    </source>
</evidence>
<dbReference type="Gene3D" id="2.130.10.10">
    <property type="entry name" value="YVTN repeat-like/Quinoprotein amine dehydrogenase"/>
    <property type="match status" value="1"/>
</dbReference>
<feature type="signal peptide" evidence="12">
    <location>
        <begin position="1"/>
        <end position="20"/>
    </location>
</feature>
<evidence type="ECO:0000256" key="11">
    <source>
        <dbReference type="PROSITE-ProRule" id="PRU00352"/>
    </source>
</evidence>
<feature type="domain" description="Ig-like" evidence="13">
    <location>
        <begin position="551"/>
        <end position="627"/>
    </location>
</feature>
<name>A0A5S6Q6H5_TRIMR</name>
<comment type="subcellular location">
    <subcellularLocation>
        <location evidence="1">Secreted</location>
    </subcellularLocation>
</comment>
<reference evidence="15" key="1">
    <citation type="submission" date="2014-03" db="EMBL/GenBank/DDBJ databases">
        <title>The whipworm genome and dual-species transcriptomics of an intimate host-pathogen interaction.</title>
        <authorList>
            <person name="Foth B.J."/>
            <person name="Tsai I.J."/>
            <person name="Reid A.J."/>
            <person name="Bancroft A.J."/>
            <person name="Nichol S."/>
            <person name="Tracey A."/>
            <person name="Holroyd N."/>
            <person name="Cotton J.A."/>
            <person name="Stanley E.J."/>
            <person name="Zarowiecki M."/>
            <person name="Liu J.Z."/>
            <person name="Huckvale T."/>
            <person name="Cooper P.J."/>
            <person name="Grencis R.K."/>
            <person name="Berriman M."/>
        </authorList>
    </citation>
    <scope>NUCLEOTIDE SEQUENCE [LARGE SCALE GENOMIC DNA]</scope>
    <source>
        <strain evidence="15">Edinburgh</strain>
    </source>
</reference>
<keyword evidence="3" id="KW-0217">Developmental protein</keyword>
<proteinExistence type="inferred from homology"/>
<dbReference type="FunFam" id="2.130.10.10:FF:000369">
    <property type="entry name" value="semaphorin-2A isoform X1"/>
    <property type="match status" value="1"/>
</dbReference>
<dbReference type="WBParaSite" id="TMUE_1000002789.3">
    <property type="protein sequence ID" value="TMUE_1000002789.3"/>
    <property type="gene ID" value="WBGene00293437"/>
</dbReference>
<accession>A0A5S6Q6H5</accession>
<dbReference type="SUPFAM" id="SSF103575">
    <property type="entry name" value="Plexin repeat"/>
    <property type="match status" value="1"/>
</dbReference>
<evidence type="ECO:0000259" key="13">
    <source>
        <dbReference type="PROSITE" id="PS50835"/>
    </source>
</evidence>
<comment type="caution">
    <text evidence="11">Lacks conserved residue(s) required for the propagation of feature annotation.</text>
</comment>
<evidence type="ECO:0000256" key="9">
    <source>
        <dbReference type="ARBA" id="ARBA00023180"/>
    </source>
</evidence>
<evidence type="ECO:0000313" key="15">
    <source>
        <dbReference type="Proteomes" id="UP000046395"/>
    </source>
</evidence>
<dbReference type="InterPro" id="IPR036352">
    <property type="entry name" value="Semap_dom_sf"/>
</dbReference>
<evidence type="ECO:0000313" key="16">
    <source>
        <dbReference type="WBParaSite" id="TMUE_1000002789.1"/>
    </source>
</evidence>
<dbReference type="PROSITE" id="PS50835">
    <property type="entry name" value="IG_LIKE"/>
    <property type="match status" value="1"/>
</dbReference>
<sequence length="713" mass="80271">MPRRLLLHHLLTLLVATVCTQDLRLPAPMFLKRPDRFFSKGKLYYRVLLLDQEAEALYVGAMNTFYKLNVENVNDTSSNGKYFEVEMKPGTDALAQCSARTRDQELKCQNHVRTILRKGDGNLFICSTNALSPIVSTLDGKSMQILKTGTSGAAICPSDPDDNGTAVWAEHGNPGGIPSVYSATATDYTGANRVIYRPPLRKGQNDLQWPYMSTIYTDSKWLKEPNFIASFDVGDGHIYFFFRELGVEYASCDAAVYSRVARICKSDVGGRNLLKQTWTSFLKARLNCSLSGDFPFYFNELQDVHMVKGRNHETLFYATFTTSLSGFAGSAICVYSLSDIKHVFDRSNFKGQASPAHAWQSLPTTETPAVRPGQCVRDSKQLSDADLHFIKTHSLLEKAVAPIPSKAGSHFGPVFFKKDVIMTKLVVDVPTVDGKAFPVVYAGTSTGEIYAIATWTDSALYENGNLLSLYQLPPREPVQALELLQGKHLYVSQDSGISQLSLAQCEMFHSCVSCAQSPYCAWDSIRQQCYNVKSSDRSGSIKFSSSNPTEPACMQNVRRITKLLYPGDSISMNCYQRRESGTQSKASLVWLFNNRSVDFQDGRHFLSVDNSLIIINITKECAGYYECVQHRSRLVSYNLLIDDVSCNKPQSLQAFHSVYQEWCREFQEYKLTMLRWKKWYDQNLQCSDGFDRRKLSTAQENEYKSNRLVEVKG</sequence>
<dbReference type="GO" id="GO:0030335">
    <property type="term" value="P:positive regulation of cell migration"/>
    <property type="evidence" value="ECO:0007669"/>
    <property type="project" value="TreeGrafter"/>
</dbReference>
<evidence type="ECO:0000256" key="7">
    <source>
        <dbReference type="ARBA" id="ARBA00022902"/>
    </source>
</evidence>